<dbReference type="PANTHER" id="PTHR30290:SF65">
    <property type="entry name" value="MONOACYL PHOSPHATIDYLINOSITOL TETRAMANNOSIDE-BINDING PROTEIN LPQW-RELATED"/>
    <property type="match status" value="1"/>
</dbReference>
<dbReference type="Proteomes" id="UP000236318">
    <property type="component" value="Unassembled WGS sequence"/>
</dbReference>
<dbReference type="PROSITE" id="PS51257">
    <property type="entry name" value="PROKAR_LIPOPROTEIN"/>
    <property type="match status" value="1"/>
</dbReference>
<comment type="caution">
    <text evidence="2">The sequence shown here is derived from an EMBL/GenBank/DDBJ whole genome shotgun (WGS) entry which is preliminary data.</text>
</comment>
<dbReference type="GO" id="GO:0042597">
    <property type="term" value="C:periplasmic space"/>
    <property type="evidence" value="ECO:0007669"/>
    <property type="project" value="UniProtKB-ARBA"/>
</dbReference>
<name>A0A2K4YF77_9MYCO</name>
<feature type="domain" description="Solute-binding protein family 5" evidence="1">
    <location>
        <begin position="127"/>
        <end position="486"/>
    </location>
</feature>
<dbReference type="InterPro" id="IPR039424">
    <property type="entry name" value="SBP_5"/>
</dbReference>
<dbReference type="OrthoDB" id="7888869at2"/>
<protein>
    <recommendedName>
        <fullName evidence="1">Solute-binding protein family 5 domain-containing protein</fullName>
    </recommendedName>
</protein>
<dbReference type="Pfam" id="PF00496">
    <property type="entry name" value="SBP_bac_5"/>
    <property type="match status" value="1"/>
</dbReference>
<gene>
    <name evidence="2" type="ORF">MAAFP003_4119</name>
</gene>
<dbReference type="Gene3D" id="3.10.105.10">
    <property type="entry name" value="Dipeptide-binding Protein, Domain 3"/>
    <property type="match status" value="1"/>
</dbReference>
<dbReference type="GO" id="GO:0043190">
    <property type="term" value="C:ATP-binding cassette (ABC) transporter complex"/>
    <property type="evidence" value="ECO:0007669"/>
    <property type="project" value="InterPro"/>
</dbReference>
<reference evidence="2" key="1">
    <citation type="submission" date="2018-01" db="EMBL/GenBank/DDBJ databases">
        <authorList>
            <consortium name="Urmite Genomes"/>
        </authorList>
    </citation>
    <scope>NUCLEOTIDE SEQUENCE [LARGE SCALE GENOMIC DNA]</scope>
    <source>
        <strain evidence="2">AFP003</strain>
    </source>
</reference>
<proteinExistence type="predicted"/>
<evidence type="ECO:0000313" key="2">
    <source>
        <dbReference type="EMBL" id="SOX55427.1"/>
    </source>
</evidence>
<dbReference type="PIRSF" id="PIRSF002741">
    <property type="entry name" value="MppA"/>
    <property type="match status" value="1"/>
</dbReference>
<dbReference type="RefSeq" id="WP_096289608.1">
    <property type="nucleotide sequence ID" value="NZ_FXEG02000004.1"/>
</dbReference>
<organism evidence="2 3">
    <name type="scientific">Mycobacterium ahvazicum</name>
    <dbReference type="NCBI Taxonomy" id="1964395"/>
    <lineage>
        <taxon>Bacteria</taxon>
        <taxon>Bacillati</taxon>
        <taxon>Actinomycetota</taxon>
        <taxon>Actinomycetes</taxon>
        <taxon>Mycobacteriales</taxon>
        <taxon>Mycobacteriaceae</taxon>
        <taxon>Mycobacterium</taxon>
        <taxon>Mycobacterium simiae complex</taxon>
    </lineage>
</organism>
<dbReference type="InterPro" id="IPR000914">
    <property type="entry name" value="SBP_5_dom"/>
</dbReference>
<dbReference type="InterPro" id="IPR030678">
    <property type="entry name" value="Peptide/Ni-bd"/>
</dbReference>
<dbReference type="SUPFAM" id="SSF53850">
    <property type="entry name" value="Periplasmic binding protein-like II"/>
    <property type="match status" value="1"/>
</dbReference>
<dbReference type="Gene3D" id="3.90.76.10">
    <property type="entry name" value="Dipeptide-binding Protein, Domain 1"/>
    <property type="match status" value="1"/>
</dbReference>
<keyword evidence="3" id="KW-1185">Reference proteome</keyword>
<dbReference type="GO" id="GO:1904680">
    <property type="term" value="F:peptide transmembrane transporter activity"/>
    <property type="evidence" value="ECO:0007669"/>
    <property type="project" value="TreeGrafter"/>
</dbReference>
<dbReference type="GO" id="GO:0015833">
    <property type="term" value="P:peptide transport"/>
    <property type="evidence" value="ECO:0007669"/>
    <property type="project" value="TreeGrafter"/>
</dbReference>
<accession>A0A2K4YF77</accession>
<evidence type="ECO:0000259" key="1">
    <source>
        <dbReference type="Pfam" id="PF00496"/>
    </source>
</evidence>
<dbReference type="CDD" id="cd08501">
    <property type="entry name" value="PBP2_Lpqw"/>
    <property type="match status" value="1"/>
</dbReference>
<dbReference type="Gene3D" id="3.40.190.10">
    <property type="entry name" value="Periplasmic binding protein-like II"/>
    <property type="match status" value="1"/>
</dbReference>
<dbReference type="PANTHER" id="PTHR30290">
    <property type="entry name" value="PERIPLASMIC BINDING COMPONENT OF ABC TRANSPORTER"/>
    <property type="match status" value="1"/>
</dbReference>
<dbReference type="AlphaFoldDB" id="A0A2K4YF77"/>
<sequence>MPRPVSIVRVTHLPRARTLAALALAFVVVVTSCSSGYEDMPETRAAQVGATSDMNPQDPATLQDGGNLRLPLTEFPDNFNQLNIDGNTSDTGAVLAATLPGAFMTQADGRLTLNTDYFTGAELTGTNPQTVTYTINPKATWSDGAPITWEDLKSEVDACNGRDKRYLIASRAGFERVKSVTRGVNDRQAVVTFSDPYAEWRGMFAGGMQPRSMTANPEVFNKGQLEAPGPSAGPFVVSTIDRTAQRIVLTRNPRWWGRKPRLDSITFLVLDVSAIIPALQNKAIDAAGITTLDDMVTAGRTPGIVIRRAPAPTWFHFTFNGAEGSIMADERLRLAICQGIDRQAIVDVVQHGLSTHPVPLNNHVYVAGQVGYQDNSAPGAYNPEKARRDLDAMGWKLNGAVREKDGRQLVVRDVLFDAASNRQIAMVAQNSLAQIGVKLVLDLKAGSGFFSQYVGVGDFDIAQFGWEGNAFPLSALAQIYTSDGDSNFGRIGNAAIDAKIAETLSELDVNKARDLANQVDQMIWQEGFNLPLFQSPGNRAVRKDLANYGAAGLADVDYTAVGFMRT</sequence>
<evidence type="ECO:0000313" key="3">
    <source>
        <dbReference type="Proteomes" id="UP000236318"/>
    </source>
</evidence>
<dbReference type="EMBL" id="FXEG02000004">
    <property type="protein sequence ID" value="SOX55427.1"/>
    <property type="molecule type" value="Genomic_DNA"/>
</dbReference>